<feature type="region of interest" description="Disordered" evidence="1">
    <location>
        <begin position="38"/>
        <end position="71"/>
    </location>
</feature>
<organism evidence="2 3">
    <name type="scientific">Rhipicephalus sanguineus</name>
    <name type="common">Brown dog tick</name>
    <name type="synonym">Ixodes sanguineus</name>
    <dbReference type="NCBI Taxonomy" id="34632"/>
    <lineage>
        <taxon>Eukaryota</taxon>
        <taxon>Metazoa</taxon>
        <taxon>Ecdysozoa</taxon>
        <taxon>Arthropoda</taxon>
        <taxon>Chelicerata</taxon>
        <taxon>Arachnida</taxon>
        <taxon>Acari</taxon>
        <taxon>Parasitiformes</taxon>
        <taxon>Ixodida</taxon>
        <taxon>Ixodoidea</taxon>
        <taxon>Ixodidae</taxon>
        <taxon>Rhipicephalinae</taxon>
        <taxon>Rhipicephalus</taxon>
        <taxon>Rhipicephalus</taxon>
    </lineage>
</organism>
<accession>A0A9D4PPB1</accession>
<protein>
    <submittedName>
        <fullName evidence="2">Uncharacterized protein</fullName>
    </submittedName>
</protein>
<keyword evidence="3" id="KW-1185">Reference proteome</keyword>
<dbReference type="EMBL" id="JABSTV010001252">
    <property type="protein sequence ID" value="KAH7948304.1"/>
    <property type="molecule type" value="Genomic_DNA"/>
</dbReference>
<feature type="compositionally biased region" description="Polar residues" evidence="1">
    <location>
        <begin position="57"/>
        <end position="71"/>
    </location>
</feature>
<evidence type="ECO:0000313" key="2">
    <source>
        <dbReference type="EMBL" id="KAH7948304.1"/>
    </source>
</evidence>
<feature type="region of interest" description="Disordered" evidence="1">
    <location>
        <begin position="238"/>
        <end position="283"/>
    </location>
</feature>
<reference evidence="2" key="2">
    <citation type="submission" date="2021-09" db="EMBL/GenBank/DDBJ databases">
        <authorList>
            <person name="Jia N."/>
            <person name="Wang J."/>
            <person name="Shi W."/>
            <person name="Du L."/>
            <person name="Sun Y."/>
            <person name="Zhan W."/>
            <person name="Jiang J."/>
            <person name="Wang Q."/>
            <person name="Zhang B."/>
            <person name="Ji P."/>
            <person name="Sakyi L.B."/>
            <person name="Cui X."/>
            <person name="Yuan T."/>
            <person name="Jiang B."/>
            <person name="Yang W."/>
            <person name="Lam T.T.-Y."/>
            <person name="Chang Q."/>
            <person name="Ding S."/>
            <person name="Wang X."/>
            <person name="Zhu J."/>
            <person name="Ruan X."/>
            <person name="Zhao L."/>
            <person name="Wei J."/>
            <person name="Que T."/>
            <person name="Du C."/>
            <person name="Cheng J."/>
            <person name="Dai P."/>
            <person name="Han X."/>
            <person name="Huang E."/>
            <person name="Gao Y."/>
            <person name="Liu J."/>
            <person name="Shao H."/>
            <person name="Ye R."/>
            <person name="Li L."/>
            <person name="Wei W."/>
            <person name="Wang X."/>
            <person name="Wang C."/>
            <person name="Huo Q."/>
            <person name="Li W."/>
            <person name="Guo W."/>
            <person name="Chen H."/>
            <person name="Chen S."/>
            <person name="Zhou L."/>
            <person name="Zhou L."/>
            <person name="Ni X."/>
            <person name="Tian J."/>
            <person name="Zhou Y."/>
            <person name="Sheng Y."/>
            <person name="Liu T."/>
            <person name="Pan Y."/>
            <person name="Xia L."/>
            <person name="Li J."/>
            <person name="Zhao F."/>
            <person name="Cao W."/>
        </authorList>
    </citation>
    <scope>NUCLEOTIDE SEQUENCE</scope>
    <source>
        <strain evidence="2">Rsan-2018</strain>
        <tissue evidence="2">Larvae</tissue>
    </source>
</reference>
<evidence type="ECO:0000313" key="3">
    <source>
        <dbReference type="Proteomes" id="UP000821837"/>
    </source>
</evidence>
<feature type="region of interest" description="Disordered" evidence="1">
    <location>
        <begin position="1"/>
        <end position="21"/>
    </location>
</feature>
<evidence type="ECO:0000256" key="1">
    <source>
        <dbReference type="SAM" id="MobiDB-lite"/>
    </source>
</evidence>
<reference evidence="2" key="1">
    <citation type="journal article" date="2020" name="Cell">
        <title>Large-Scale Comparative Analyses of Tick Genomes Elucidate Their Genetic Diversity and Vector Capacities.</title>
        <authorList>
            <consortium name="Tick Genome and Microbiome Consortium (TIGMIC)"/>
            <person name="Jia N."/>
            <person name="Wang J."/>
            <person name="Shi W."/>
            <person name="Du L."/>
            <person name="Sun Y."/>
            <person name="Zhan W."/>
            <person name="Jiang J.F."/>
            <person name="Wang Q."/>
            <person name="Zhang B."/>
            <person name="Ji P."/>
            <person name="Bell-Sakyi L."/>
            <person name="Cui X.M."/>
            <person name="Yuan T.T."/>
            <person name="Jiang B.G."/>
            <person name="Yang W.F."/>
            <person name="Lam T.T."/>
            <person name="Chang Q.C."/>
            <person name="Ding S.J."/>
            <person name="Wang X.J."/>
            <person name="Zhu J.G."/>
            <person name="Ruan X.D."/>
            <person name="Zhao L."/>
            <person name="Wei J.T."/>
            <person name="Ye R.Z."/>
            <person name="Que T.C."/>
            <person name="Du C.H."/>
            <person name="Zhou Y.H."/>
            <person name="Cheng J.X."/>
            <person name="Dai P.F."/>
            <person name="Guo W.B."/>
            <person name="Han X.H."/>
            <person name="Huang E.J."/>
            <person name="Li L.F."/>
            <person name="Wei W."/>
            <person name="Gao Y.C."/>
            <person name="Liu J.Z."/>
            <person name="Shao H.Z."/>
            <person name="Wang X."/>
            <person name="Wang C.C."/>
            <person name="Yang T.C."/>
            <person name="Huo Q.B."/>
            <person name="Li W."/>
            <person name="Chen H.Y."/>
            <person name="Chen S.E."/>
            <person name="Zhou L.G."/>
            <person name="Ni X.B."/>
            <person name="Tian J.H."/>
            <person name="Sheng Y."/>
            <person name="Liu T."/>
            <person name="Pan Y.S."/>
            <person name="Xia L.Y."/>
            <person name="Li J."/>
            <person name="Zhao F."/>
            <person name="Cao W.C."/>
        </authorList>
    </citation>
    <scope>NUCLEOTIDE SEQUENCE</scope>
    <source>
        <strain evidence="2">Rsan-2018</strain>
    </source>
</reference>
<sequence>MLFVTQAMGDDSDGRAQITDDSARQAKAVDVLNGLTHINGDAAEQAEVPEDSDRQEQVTIDSTGQAQSTGDIVEPTVTSANHSPCSGVDNSLKLHVRSCTPESHDVAPMDISPSASPLIESTTVLTEHESVTSTDTAMSTTGETGEVCDSVKPAGFENGMLMPRALKPVKYLHADDPRRTQSSVLSLLKRCKSCAKKMARAKRKGVPYTPVECTCARETFVSNKFECEKNAGAAEAETGLEKLEPPPASATSTGVRRQHHVISDGDEPMGNSEPPEPSLASAKLKRSFDCDSVPAAMLAEETQPLSAFCAEKKSGSEDLNTYSIPVIEGFRPTRDSWHRQRTASIDSCIVLDSGPNNGEVFSGYSPDHISAEYLVNRFIEEIRAASEQKLCARDPRVTVKISGAYVPGPMVDNLQTTVIDVKMDPLLGACVEHAEGPFLLPSELEEDDEGWLWTFE</sequence>
<dbReference type="Proteomes" id="UP000821837">
    <property type="component" value="Chromosome 6"/>
</dbReference>
<name>A0A9D4PPB1_RHISA</name>
<dbReference type="AlphaFoldDB" id="A0A9D4PPB1"/>
<comment type="caution">
    <text evidence="2">The sequence shown here is derived from an EMBL/GenBank/DDBJ whole genome shotgun (WGS) entry which is preliminary data.</text>
</comment>
<gene>
    <name evidence="2" type="ORF">HPB52_020357</name>
</gene>
<proteinExistence type="predicted"/>